<dbReference type="InterPro" id="IPR009061">
    <property type="entry name" value="DNA-bd_dom_put_sf"/>
</dbReference>
<feature type="domain" description="Helix-turn-helix" evidence="1">
    <location>
        <begin position="78"/>
        <end position="126"/>
    </location>
</feature>
<dbReference type="EMBL" id="LNZB01000015">
    <property type="protein sequence ID" value="KTD82481.1"/>
    <property type="molecule type" value="Genomic_DNA"/>
</dbReference>
<dbReference type="AlphaFoldDB" id="A0A0W1AMD8"/>
<gene>
    <name evidence="2" type="ORF">Lwal_0958</name>
</gene>
<reference evidence="2 3" key="1">
    <citation type="submission" date="2015-11" db="EMBL/GenBank/DDBJ databases">
        <title>Genomic analysis of 38 Legionella species identifies large and diverse effector repertoires.</title>
        <authorList>
            <person name="Burstein D."/>
            <person name="Amaro F."/>
            <person name="Zusman T."/>
            <person name="Lifshitz Z."/>
            <person name="Cohen O."/>
            <person name="Gilbert J.A."/>
            <person name="Pupko T."/>
            <person name="Shuman H.A."/>
            <person name="Segal G."/>
        </authorList>
    </citation>
    <scope>NUCLEOTIDE SEQUENCE [LARGE SCALE GENOMIC DNA]</scope>
    <source>
        <strain evidence="2 3">ATCC 51914</strain>
    </source>
</reference>
<sequence length="148" mass="16870">MTRLTTEIRNPSKHDRGIAKQSFQQIRQLALPAKKTAFLDFEGVHVELPSSAVKLVVTILNEIAEGNSLTLIPQHAHLTTQEAADMLNVSRPYFVKLLEEGKIPFEKIGNRRRVLARDVMEFKDQERMKSEKALQELVDLAQKLDMGY</sequence>
<dbReference type="NCBIfam" id="TIGR01764">
    <property type="entry name" value="excise"/>
    <property type="match status" value="1"/>
</dbReference>
<name>A0A0W1AMD8_9GAMM</name>
<protein>
    <submittedName>
        <fullName evidence="2">Helix-turn-helix domain protein</fullName>
    </submittedName>
</protein>
<proteinExistence type="predicted"/>
<dbReference type="Pfam" id="PF12728">
    <property type="entry name" value="HTH_17"/>
    <property type="match status" value="1"/>
</dbReference>
<evidence type="ECO:0000259" key="1">
    <source>
        <dbReference type="Pfam" id="PF12728"/>
    </source>
</evidence>
<dbReference type="GO" id="GO:0003677">
    <property type="term" value="F:DNA binding"/>
    <property type="evidence" value="ECO:0007669"/>
    <property type="project" value="InterPro"/>
</dbReference>
<organism evidence="2 3">
    <name type="scientific">Legionella waltersii</name>
    <dbReference type="NCBI Taxonomy" id="66969"/>
    <lineage>
        <taxon>Bacteria</taxon>
        <taxon>Pseudomonadati</taxon>
        <taxon>Pseudomonadota</taxon>
        <taxon>Gammaproteobacteria</taxon>
        <taxon>Legionellales</taxon>
        <taxon>Legionellaceae</taxon>
        <taxon>Legionella</taxon>
    </lineage>
</organism>
<dbReference type="InterPro" id="IPR041657">
    <property type="entry name" value="HTH_17"/>
</dbReference>
<evidence type="ECO:0000313" key="2">
    <source>
        <dbReference type="EMBL" id="KTD82481.1"/>
    </source>
</evidence>
<accession>A0A0W1AMD8</accession>
<dbReference type="SUPFAM" id="SSF46955">
    <property type="entry name" value="Putative DNA-binding domain"/>
    <property type="match status" value="1"/>
</dbReference>
<dbReference type="OrthoDB" id="26212at2"/>
<dbReference type="InterPro" id="IPR010093">
    <property type="entry name" value="SinI_DNA-bd"/>
</dbReference>
<dbReference type="Proteomes" id="UP000054729">
    <property type="component" value="Unassembled WGS sequence"/>
</dbReference>
<dbReference type="RefSeq" id="WP_058479754.1">
    <property type="nucleotide sequence ID" value="NZ_CAAAIQ010000014.1"/>
</dbReference>
<evidence type="ECO:0000313" key="3">
    <source>
        <dbReference type="Proteomes" id="UP000054729"/>
    </source>
</evidence>
<comment type="caution">
    <text evidence="2">The sequence shown here is derived from an EMBL/GenBank/DDBJ whole genome shotgun (WGS) entry which is preliminary data.</text>
</comment>
<keyword evidence="3" id="KW-1185">Reference proteome</keyword>
<dbReference type="PATRIC" id="fig|66969.6.peg.1038"/>